<evidence type="ECO:0000313" key="11">
    <source>
        <dbReference type="EMBL" id="NXX42179.1"/>
    </source>
</evidence>
<dbReference type="OrthoDB" id="369569at2759"/>
<keyword evidence="5" id="KW-0812">Transmembrane</keyword>
<evidence type="ECO:0000256" key="10">
    <source>
        <dbReference type="SAM" id="SignalP"/>
    </source>
</evidence>
<dbReference type="GO" id="GO:0005789">
    <property type="term" value="C:endoplasmic reticulum membrane"/>
    <property type="evidence" value="ECO:0007669"/>
    <property type="project" value="UniProtKB-SubCell"/>
</dbReference>
<accession>A0A852J1H5</accession>
<evidence type="ECO:0000313" key="12">
    <source>
        <dbReference type="Proteomes" id="UP000627253"/>
    </source>
</evidence>
<dbReference type="AlphaFoldDB" id="A0A852J1H5"/>
<comment type="caution">
    <text evidence="11">The sequence shown here is derived from an EMBL/GenBank/DDBJ whole genome shotgun (WGS) entry which is preliminary data.</text>
</comment>
<name>A0A852J1H5_9PICI</name>
<evidence type="ECO:0000256" key="9">
    <source>
        <dbReference type="ARBA" id="ARBA00031143"/>
    </source>
</evidence>
<evidence type="ECO:0000256" key="8">
    <source>
        <dbReference type="ARBA" id="ARBA00023136"/>
    </source>
</evidence>
<feature type="signal peptide" evidence="10">
    <location>
        <begin position="1"/>
        <end position="29"/>
    </location>
</feature>
<proteinExistence type="inferred from homology"/>
<gene>
    <name evidence="11" type="primary">Emc4_0</name>
    <name evidence="11" type="ORF">TRILEU_R01256</name>
</gene>
<feature type="chain" id="PRO_5032524543" description="ER membrane protein complex subunit 4" evidence="10">
    <location>
        <begin position="30"/>
        <end position="89"/>
    </location>
</feature>
<protein>
    <recommendedName>
        <fullName evidence="4">ER membrane protein complex subunit 4</fullName>
    </recommendedName>
    <alternativeName>
        <fullName evidence="9">Transmembrane protein 85</fullName>
    </alternativeName>
</protein>
<keyword evidence="7" id="KW-1133">Transmembrane helix</keyword>
<evidence type="ECO:0000256" key="4">
    <source>
        <dbReference type="ARBA" id="ARBA00020820"/>
    </source>
</evidence>
<reference evidence="11" key="1">
    <citation type="submission" date="2020-02" db="EMBL/GenBank/DDBJ databases">
        <title>Bird 10,000 Genomes (B10K) Project - Family phase.</title>
        <authorList>
            <person name="Zhang G."/>
        </authorList>
    </citation>
    <scope>NUCLEOTIDE SEQUENCE</scope>
    <source>
        <strain evidence="11">B10K-DU-002-37</strain>
        <tissue evidence="11">Muscle</tissue>
    </source>
</reference>
<evidence type="ECO:0000256" key="5">
    <source>
        <dbReference type="ARBA" id="ARBA00022692"/>
    </source>
</evidence>
<keyword evidence="8" id="KW-0472">Membrane</keyword>
<feature type="non-terminal residue" evidence="11">
    <location>
        <position position="89"/>
    </location>
</feature>
<organism evidence="11 12">
    <name type="scientific">Tricholaema leucomelas</name>
    <name type="common">pied barbet</name>
    <dbReference type="NCBI Taxonomy" id="240729"/>
    <lineage>
        <taxon>Eukaryota</taxon>
        <taxon>Metazoa</taxon>
        <taxon>Chordata</taxon>
        <taxon>Craniata</taxon>
        <taxon>Vertebrata</taxon>
        <taxon>Euteleostomi</taxon>
        <taxon>Archelosauria</taxon>
        <taxon>Archosauria</taxon>
        <taxon>Dinosauria</taxon>
        <taxon>Saurischia</taxon>
        <taxon>Theropoda</taxon>
        <taxon>Coelurosauria</taxon>
        <taxon>Aves</taxon>
        <taxon>Neognathae</taxon>
        <taxon>Neoaves</taxon>
        <taxon>Telluraves</taxon>
        <taxon>Coraciimorphae</taxon>
        <taxon>Piciformes</taxon>
        <taxon>Lybiidae</taxon>
        <taxon>Tricholaema lacrymosa</taxon>
    </lineage>
</organism>
<comment type="subcellular location">
    <subcellularLocation>
        <location evidence="1">Endoplasmic reticulum membrane</location>
        <topology evidence="1">Multi-pass membrane protein</topology>
    </subcellularLocation>
</comment>
<keyword evidence="12" id="KW-1185">Reference proteome</keyword>
<comment type="subunit">
    <text evidence="3">Component of the ER membrane protein complex (EMC).</text>
</comment>
<keyword evidence="10" id="KW-0732">Signal</keyword>
<feature type="non-terminal residue" evidence="11">
    <location>
        <position position="1"/>
    </location>
</feature>
<evidence type="ECO:0000256" key="6">
    <source>
        <dbReference type="ARBA" id="ARBA00022824"/>
    </source>
</evidence>
<dbReference type="Pfam" id="PF06417">
    <property type="entry name" value="EMC4"/>
    <property type="match status" value="1"/>
</dbReference>
<evidence type="ECO:0000256" key="3">
    <source>
        <dbReference type="ARBA" id="ARBA00011276"/>
    </source>
</evidence>
<dbReference type="EMBL" id="WAAF01006769">
    <property type="protein sequence ID" value="NXX42179.1"/>
    <property type="molecule type" value="Genomic_DNA"/>
</dbReference>
<evidence type="ECO:0000256" key="7">
    <source>
        <dbReference type="ARBA" id="ARBA00022989"/>
    </source>
</evidence>
<evidence type="ECO:0000256" key="1">
    <source>
        <dbReference type="ARBA" id="ARBA00004477"/>
    </source>
</evidence>
<dbReference type="InterPro" id="IPR009445">
    <property type="entry name" value="TMEM85/Emc4"/>
</dbReference>
<dbReference type="Proteomes" id="UP000627253">
    <property type="component" value="Unassembled WGS sequence"/>
</dbReference>
<sequence length="89" mass="9594">LFIMHIAGDTISIFPAMMVCMMGWHPLQALTSLSATLKALESSSQWELQGLVFQVGNGLGLALALYKCQAMGLLPTCPSDWLAFIAPPQ</sequence>
<keyword evidence="6" id="KW-0256">Endoplasmic reticulum</keyword>
<evidence type="ECO:0000256" key="2">
    <source>
        <dbReference type="ARBA" id="ARBA00007715"/>
    </source>
</evidence>
<dbReference type="PANTHER" id="PTHR19315">
    <property type="entry name" value="ER MEMBRANE PROTEIN COMPLEX SUBUNIT 4"/>
    <property type="match status" value="1"/>
</dbReference>
<comment type="similarity">
    <text evidence="2">Belongs to the EMC4 family.</text>
</comment>